<dbReference type="PIRSF" id="PIRSF004982">
    <property type="entry name" value="SlP"/>
    <property type="match status" value="1"/>
</dbReference>
<evidence type="ECO:0000313" key="2">
    <source>
        <dbReference type="Proteomes" id="UP000023464"/>
    </source>
</evidence>
<dbReference type="InterPro" id="IPR004658">
    <property type="entry name" value="OMP_Slp"/>
</dbReference>
<dbReference type="RefSeq" id="WP_036775575.1">
    <property type="nucleotide sequence ID" value="NZ_CAWLTM010000112.1"/>
</dbReference>
<protein>
    <submittedName>
        <fullName evidence="1">Outer membrane lipoprotein, Slp family</fullName>
    </submittedName>
</protein>
<dbReference type="Proteomes" id="UP000023464">
    <property type="component" value="Unassembled WGS sequence"/>
</dbReference>
<gene>
    <name evidence="1" type="ORF">BA1DRAFT_00316</name>
</gene>
<dbReference type="NCBIfam" id="TIGR00752">
    <property type="entry name" value="slp"/>
    <property type="match status" value="1"/>
</dbReference>
<name>A0A022PLP9_9GAMM</name>
<dbReference type="PROSITE" id="PS51257">
    <property type="entry name" value="PROKAR_LIPOPROTEIN"/>
    <property type="match status" value="1"/>
</dbReference>
<dbReference type="PATRIC" id="fig|1393736.3.peg.322"/>
<proteinExistence type="predicted"/>
<sequence length="193" mass="21481">MLRVINYRTSVKALILLGAVMLTGCIAVPDSVKGTSPTPVQDLLAVKSTPELFIGQEGRFGGKVLGVVNENHRTRLEISSLPLASDASPELHEPSLGRIYVYVNDFLDPDDFKGNYVTVVGPIVGLQKGKIGCADYTYVVINAMGYQRWKVVQRVLMPYGPGPWNYYGYPYYSGWGWNWYYPDPAPVETILTR</sequence>
<keyword evidence="2" id="KW-1185">Reference proteome</keyword>
<comment type="caution">
    <text evidence="1">The sequence shown here is derived from an EMBL/GenBank/DDBJ whole genome shotgun (WGS) entry which is preliminary data.</text>
</comment>
<keyword evidence="1" id="KW-0449">Lipoprotein</keyword>
<dbReference type="PANTHER" id="PTHR37530">
    <property type="entry name" value="OUTER MEMBRANE PROTEIN SLP"/>
    <property type="match status" value="1"/>
</dbReference>
<reference evidence="1 2" key="1">
    <citation type="submission" date="2014-03" db="EMBL/GenBank/DDBJ databases">
        <title>Draft Genome of Photorhabdus luminescens BA1, an Egyptian Isolate.</title>
        <authorList>
            <person name="Ghazal S."/>
            <person name="Hurst S.G.IV."/>
            <person name="Morris K."/>
            <person name="Thomas K."/>
            <person name="Tisa L.S."/>
        </authorList>
    </citation>
    <scope>NUCLEOTIDE SEQUENCE [LARGE SCALE GENOMIC DNA]</scope>
    <source>
        <strain evidence="1 2">BA1</strain>
    </source>
</reference>
<dbReference type="EMBL" id="JFGV01000003">
    <property type="protein sequence ID" value="EYU17027.1"/>
    <property type="molecule type" value="Genomic_DNA"/>
</dbReference>
<dbReference type="Pfam" id="PF03843">
    <property type="entry name" value="Slp"/>
    <property type="match status" value="1"/>
</dbReference>
<evidence type="ECO:0000313" key="1">
    <source>
        <dbReference type="EMBL" id="EYU17027.1"/>
    </source>
</evidence>
<dbReference type="AlphaFoldDB" id="A0A022PLP9"/>
<dbReference type="PANTHER" id="PTHR37530:SF1">
    <property type="entry name" value="OUTER MEMBRANE PROTEIN SLP"/>
    <property type="match status" value="1"/>
</dbReference>
<organism evidence="1 2">
    <name type="scientific">Photorhabdus aegyptia</name>
    <dbReference type="NCBI Taxonomy" id="2805098"/>
    <lineage>
        <taxon>Bacteria</taxon>
        <taxon>Pseudomonadati</taxon>
        <taxon>Pseudomonadota</taxon>
        <taxon>Gammaproteobacteria</taxon>
        <taxon>Enterobacterales</taxon>
        <taxon>Morganellaceae</taxon>
        <taxon>Photorhabdus</taxon>
    </lineage>
</organism>
<accession>A0A022PLP9</accession>
<dbReference type="GO" id="GO:0019867">
    <property type="term" value="C:outer membrane"/>
    <property type="evidence" value="ECO:0007669"/>
    <property type="project" value="InterPro"/>
</dbReference>